<gene>
    <name evidence="2" type="ORF">M8C21_026850</name>
</gene>
<keyword evidence="3" id="KW-1185">Reference proteome</keyword>
<sequence>MEVNKEQVMKEEDEDEELYEKIEAPKFVDFTKLHTLRTDDDRYWFCSRVGCDQKHEEEINHEEISKNFVFRVLAARSPNIKLRKALYKEHCSMNCPLSAPAKPSKPKIPRLAMDASLISYKNGDPQSKNGPCSTLMTKSRQVASKYMTTVTTPRNKISQHNQNSFLSVENTKTNIVDVPTSQTVAKALVNGDPHNKTGPGPKVGSTPVARTRQVAARYMTTPRKKMSQPNYNSFLSVPNSKAATVDVPKSRKVAKGLVFRSPTKGITLKKSVELHTPLTKICEGMKRLEIASQKKILKGSRSKPKKPEPEDSSSKLKICKSEKMDLASASHEQVVDVKLSDESASECSKKEENLEPQVTSDTSETNTLRAEMNDLSNIEDKENIDSPEDNSNVDGKENALNAQENNRSNNQPFGDKILSKEIQKKNKIVQTAGPAVTKCKKPMPTNIKPFRLRTDERGILKEAIQERKSHFTVPEKEVAKDTCVIKMTYRVTRDEKLSTSDNIGKVPVAVRSKAISNNALRCPESTQQRSMTSLKTRSQSVRMPGQQLGAVEENSKLTSVVKVVGNKTRAVSATRSTSRGKRPVTVAKELNFHTSHLPRTCSKKIA</sequence>
<evidence type="ECO:0000256" key="1">
    <source>
        <dbReference type="SAM" id="MobiDB-lite"/>
    </source>
</evidence>
<feature type="compositionally biased region" description="Basic and acidic residues" evidence="1">
    <location>
        <begin position="305"/>
        <end position="325"/>
    </location>
</feature>
<feature type="compositionally biased region" description="Basic residues" evidence="1">
    <location>
        <begin position="295"/>
        <end position="304"/>
    </location>
</feature>
<feature type="region of interest" description="Disordered" evidence="1">
    <location>
        <begin position="293"/>
        <end position="396"/>
    </location>
</feature>
<accession>A0AAD5CT10</accession>
<protein>
    <submittedName>
        <fullName evidence="2">Uncharacterized protein</fullName>
    </submittedName>
</protein>
<dbReference type="Proteomes" id="UP001206925">
    <property type="component" value="Unassembled WGS sequence"/>
</dbReference>
<organism evidence="2 3">
    <name type="scientific">Ambrosia artemisiifolia</name>
    <name type="common">Common ragweed</name>
    <dbReference type="NCBI Taxonomy" id="4212"/>
    <lineage>
        <taxon>Eukaryota</taxon>
        <taxon>Viridiplantae</taxon>
        <taxon>Streptophyta</taxon>
        <taxon>Embryophyta</taxon>
        <taxon>Tracheophyta</taxon>
        <taxon>Spermatophyta</taxon>
        <taxon>Magnoliopsida</taxon>
        <taxon>eudicotyledons</taxon>
        <taxon>Gunneridae</taxon>
        <taxon>Pentapetalae</taxon>
        <taxon>asterids</taxon>
        <taxon>campanulids</taxon>
        <taxon>Asterales</taxon>
        <taxon>Asteraceae</taxon>
        <taxon>Asteroideae</taxon>
        <taxon>Heliantheae alliance</taxon>
        <taxon>Heliantheae</taxon>
        <taxon>Ambrosia</taxon>
    </lineage>
</organism>
<feature type="compositionally biased region" description="Basic and acidic residues" evidence="1">
    <location>
        <begin position="333"/>
        <end position="353"/>
    </location>
</feature>
<proteinExistence type="predicted"/>
<comment type="caution">
    <text evidence="2">The sequence shown here is derived from an EMBL/GenBank/DDBJ whole genome shotgun (WGS) entry which is preliminary data.</text>
</comment>
<dbReference type="AlphaFoldDB" id="A0AAD5CT10"/>
<reference evidence="2" key="1">
    <citation type="submission" date="2022-06" db="EMBL/GenBank/DDBJ databases">
        <title>Uncovering the hologenomic basis of an extraordinary plant invasion.</title>
        <authorList>
            <person name="Bieker V.C."/>
            <person name="Martin M.D."/>
            <person name="Gilbert T."/>
            <person name="Hodgins K."/>
            <person name="Battlay P."/>
            <person name="Petersen B."/>
            <person name="Wilson J."/>
        </authorList>
    </citation>
    <scope>NUCLEOTIDE SEQUENCE</scope>
    <source>
        <strain evidence="2">AA19_3_7</strain>
        <tissue evidence="2">Leaf</tissue>
    </source>
</reference>
<name>A0AAD5CT10_AMBAR</name>
<dbReference type="PANTHER" id="PTHR37241">
    <property type="entry name" value="NEUROFILAMENT HEAVY PROTEIN"/>
    <property type="match status" value="1"/>
</dbReference>
<feature type="compositionally biased region" description="Polar residues" evidence="1">
    <location>
        <begin position="356"/>
        <end position="368"/>
    </location>
</feature>
<evidence type="ECO:0000313" key="3">
    <source>
        <dbReference type="Proteomes" id="UP001206925"/>
    </source>
</evidence>
<dbReference type="EMBL" id="JAMZMK010007065">
    <property type="protein sequence ID" value="KAI7745986.1"/>
    <property type="molecule type" value="Genomic_DNA"/>
</dbReference>
<dbReference type="PANTHER" id="PTHR37241:SF1">
    <property type="entry name" value="NEUROFILAMENT HEAVY PROTEIN"/>
    <property type="match status" value="1"/>
</dbReference>
<evidence type="ECO:0000313" key="2">
    <source>
        <dbReference type="EMBL" id="KAI7745986.1"/>
    </source>
</evidence>